<protein>
    <submittedName>
        <fullName evidence="2">Uncharacterized protein</fullName>
    </submittedName>
</protein>
<sequence>MKEKPKQNKNKDTRNCEFVCENGRCACCLALEEEQVEEVEEEEEEDGEEEEVEKDEKNEEQEKTRGGVRENRGQGEGGEKE</sequence>
<dbReference type="Proteomes" id="UP000735302">
    <property type="component" value="Unassembled WGS sequence"/>
</dbReference>
<reference evidence="2 3" key="1">
    <citation type="journal article" date="2021" name="Elife">
        <title>Chloroplast acquisition without the gene transfer in kleptoplastic sea slugs, Plakobranchus ocellatus.</title>
        <authorList>
            <person name="Maeda T."/>
            <person name="Takahashi S."/>
            <person name="Yoshida T."/>
            <person name="Shimamura S."/>
            <person name="Takaki Y."/>
            <person name="Nagai Y."/>
            <person name="Toyoda A."/>
            <person name="Suzuki Y."/>
            <person name="Arimoto A."/>
            <person name="Ishii H."/>
            <person name="Satoh N."/>
            <person name="Nishiyama T."/>
            <person name="Hasebe M."/>
            <person name="Maruyama T."/>
            <person name="Minagawa J."/>
            <person name="Obokata J."/>
            <person name="Shigenobu S."/>
        </authorList>
    </citation>
    <scope>NUCLEOTIDE SEQUENCE [LARGE SCALE GENOMIC DNA]</scope>
</reference>
<evidence type="ECO:0000313" key="3">
    <source>
        <dbReference type="Proteomes" id="UP000735302"/>
    </source>
</evidence>
<gene>
    <name evidence="2" type="ORF">PoB_005812800</name>
</gene>
<accession>A0AAV4CJ23</accession>
<dbReference type="EMBL" id="BLXT01006411">
    <property type="protein sequence ID" value="GFO31623.1"/>
    <property type="molecule type" value="Genomic_DNA"/>
</dbReference>
<organism evidence="2 3">
    <name type="scientific">Plakobranchus ocellatus</name>
    <dbReference type="NCBI Taxonomy" id="259542"/>
    <lineage>
        <taxon>Eukaryota</taxon>
        <taxon>Metazoa</taxon>
        <taxon>Spiralia</taxon>
        <taxon>Lophotrochozoa</taxon>
        <taxon>Mollusca</taxon>
        <taxon>Gastropoda</taxon>
        <taxon>Heterobranchia</taxon>
        <taxon>Euthyneura</taxon>
        <taxon>Panpulmonata</taxon>
        <taxon>Sacoglossa</taxon>
        <taxon>Placobranchoidea</taxon>
        <taxon>Plakobranchidae</taxon>
        <taxon>Plakobranchus</taxon>
    </lineage>
</organism>
<name>A0AAV4CJ23_9GAST</name>
<evidence type="ECO:0000256" key="1">
    <source>
        <dbReference type="SAM" id="MobiDB-lite"/>
    </source>
</evidence>
<evidence type="ECO:0000313" key="2">
    <source>
        <dbReference type="EMBL" id="GFO31623.1"/>
    </source>
</evidence>
<proteinExistence type="predicted"/>
<keyword evidence="3" id="KW-1185">Reference proteome</keyword>
<dbReference type="AlphaFoldDB" id="A0AAV4CJ23"/>
<feature type="compositionally biased region" description="Basic and acidic residues" evidence="1">
    <location>
        <begin position="54"/>
        <end position="81"/>
    </location>
</feature>
<feature type="compositionally biased region" description="Acidic residues" evidence="1">
    <location>
        <begin position="36"/>
        <end position="53"/>
    </location>
</feature>
<feature type="region of interest" description="Disordered" evidence="1">
    <location>
        <begin position="36"/>
        <end position="81"/>
    </location>
</feature>
<comment type="caution">
    <text evidence="2">The sequence shown here is derived from an EMBL/GenBank/DDBJ whole genome shotgun (WGS) entry which is preliminary data.</text>
</comment>